<evidence type="ECO:0000256" key="6">
    <source>
        <dbReference type="ARBA" id="ARBA00031181"/>
    </source>
</evidence>
<dbReference type="PANTHER" id="PTHR43176:SF3">
    <property type="entry name" value="3-HYDROXYISOBUTYRYL-COA HYDROLASE, MITOCHONDRIAL"/>
    <property type="match status" value="1"/>
</dbReference>
<dbReference type="Proteomes" id="UP000186594">
    <property type="component" value="Unassembled WGS sequence"/>
</dbReference>
<dbReference type="SUPFAM" id="SSF52096">
    <property type="entry name" value="ClpP/crotonase"/>
    <property type="match status" value="1"/>
</dbReference>
<dbReference type="InterPro" id="IPR045004">
    <property type="entry name" value="ECH_dom"/>
</dbReference>
<proteinExistence type="predicted"/>
<dbReference type="GO" id="GO:0003860">
    <property type="term" value="F:3-hydroxyisobutyryl-CoA hydrolase activity"/>
    <property type="evidence" value="ECO:0007669"/>
    <property type="project" value="UniProtKB-EC"/>
</dbReference>
<dbReference type="Gene3D" id="3.90.226.10">
    <property type="entry name" value="2-enoyl-CoA Hydratase, Chain A, domain 1"/>
    <property type="match status" value="1"/>
</dbReference>
<keyword evidence="4 8" id="KW-0378">Hydrolase</keyword>
<evidence type="ECO:0000256" key="5">
    <source>
        <dbReference type="ARBA" id="ARBA00023128"/>
    </source>
</evidence>
<dbReference type="PROSITE" id="PS00166">
    <property type="entry name" value="ENOYL_COA_HYDRATASE"/>
    <property type="match status" value="1"/>
</dbReference>
<evidence type="ECO:0000259" key="7">
    <source>
        <dbReference type="Pfam" id="PF16113"/>
    </source>
</evidence>
<dbReference type="GO" id="GO:0005739">
    <property type="term" value="C:mitochondrion"/>
    <property type="evidence" value="ECO:0007669"/>
    <property type="project" value="UniProtKB-SubCell"/>
</dbReference>
<evidence type="ECO:0000256" key="3">
    <source>
        <dbReference type="ARBA" id="ARBA00011915"/>
    </source>
</evidence>
<sequence>MAVFCRRLAAMPLRAKITIPSQTRSMSSKNDSDQVLFTSNYGVRTVILNSPRNLHALDLEMIEGITPRLLEWENSELAKIIVLKSNGTRAFCAGGDVKSLVTFLQQKDSAGISQAVAYFRKEYQLDHTIATYSKPCVAFMDGITMGGGAGLSMHAPFRIATENTIFAMPETAIGLFPDVGGAFFLSRLEGQLGKFLGVTSERVSAFDCLLTGIATHYVSSSNLSALEARLAELESSDLNLIDQTIAEFSGVKEPSIQLQYVGKQREAIDRCFAGDTIDTILSTLRSEKSPWSQKQIETIQSRSPTSVAFFLRHSQEAKSWSIDQTFSRDLVFAKKFMEHPDFVEGVTARLFSSPPVTPTWTPASFGELRVSHIARFFEQSPDDPRLNLPERLNRQINYEQYPHAEYGLPTEEEIRKVITGQDPDAGASAFTANDVVEFFQRRKNGKTGVREKVLDIVGRKGHKNEEQGVLEWIGRAD</sequence>
<dbReference type="InterPro" id="IPR032259">
    <property type="entry name" value="HIBYL-CoA-H"/>
</dbReference>
<dbReference type="InterPro" id="IPR029045">
    <property type="entry name" value="ClpP/crotonase-like_dom_sf"/>
</dbReference>
<dbReference type="NCBIfam" id="NF004127">
    <property type="entry name" value="PRK05617.1"/>
    <property type="match status" value="1"/>
</dbReference>
<dbReference type="OrthoDB" id="1737613at2759"/>
<dbReference type="InterPro" id="IPR018376">
    <property type="entry name" value="Enoyl-CoA_hyd/isom_CS"/>
</dbReference>
<feature type="domain" description="Enoyl-CoA hydratase/isomerase" evidence="7">
    <location>
        <begin position="43"/>
        <end position="377"/>
    </location>
</feature>
<keyword evidence="5" id="KW-0496">Mitochondrion</keyword>
<evidence type="ECO:0000256" key="4">
    <source>
        <dbReference type="ARBA" id="ARBA00022801"/>
    </source>
</evidence>
<dbReference type="GO" id="GO:0006574">
    <property type="term" value="P:L-valine catabolic process"/>
    <property type="evidence" value="ECO:0007669"/>
    <property type="project" value="TreeGrafter"/>
</dbReference>
<comment type="caution">
    <text evidence="8">The sequence shown here is derived from an EMBL/GenBank/DDBJ whole genome shotgun (WGS) entry which is preliminary data.</text>
</comment>
<evidence type="ECO:0000313" key="9">
    <source>
        <dbReference type="Proteomes" id="UP000186594"/>
    </source>
</evidence>
<name>A0A1U7LHV1_NEOID</name>
<dbReference type="Pfam" id="PF16113">
    <property type="entry name" value="ECH_2"/>
    <property type="match status" value="1"/>
</dbReference>
<evidence type="ECO:0000256" key="2">
    <source>
        <dbReference type="ARBA" id="ARBA00004173"/>
    </source>
</evidence>
<dbReference type="OMA" id="EVFTMEY"/>
<dbReference type="PANTHER" id="PTHR43176">
    <property type="entry name" value="3-HYDROXYISOBUTYRYL-COA HYDROLASE-RELATED"/>
    <property type="match status" value="1"/>
</dbReference>
<gene>
    <name evidence="8" type="ORF">NEOLI_003924</name>
</gene>
<evidence type="ECO:0000313" key="8">
    <source>
        <dbReference type="EMBL" id="OLL22224.1"/>
    </source>
</evidence>
<organism evidence="8 9">
    <name type="scientific">Neolecta irregularis (strain DAH-3)</name>
    <dbReference type="NCBI Taxonomy" id="1198029"/>
    <lineage>
        <taxon>Eukaryota</taxon>
        <taxon>Fungi</taxon>
        <taxon>Dikarya</taxon>
        <taxon>Ascomycota</taxon>
        <taxon>Taphrinomycotina</taxon>
        <taxon>Neolectales</taxon>
        <taxon>Neolectaceae</taxon>
        <taxon>Neolecta</taxon>
    </lineage>
</organism>
<comment type="catalytic activity">
    <reaction evidence="1">
        <text>3-hydroxy-2-methylpropanoyl-CoA + H2O = 3-hydroxy-2-methylpropanoate + CoA + H(+)</text>
        <dbReference type="Rhea" id="RHEA:20888"/>
        <dbReference type="ChEBI" id="CHEBI:11805"/>
        <dbReference type="ChEBI" id="CHEBI:15377"/>
        <dbReference type="ChEBI" id="CHEBI:15378"/>
        <dbReference type="ChEBI" id="CHEBI:57287"/>
        <dbReference type="ChEBI" id="CHEBI:57340"/>
        <dbReference type="EC" id="3.1.2.4"/>
    </reaction>
</comment>
<dbReference type="FunFam" id="3.90.226.10:FF:000026">
    <property type="entry name" value="3-hydroxyisobutyryl-CoA hydrolase, mitochondrial"/>
    <property type="match status" value="1"/>
</dbReference>
<comment type="subcellular location">
    <subcellularLocation>
        <location evidence="2">Mitochondrion</location>
    </subcellularLocation>
</comment>
<dbReference type="EC" id="3.1.2.4" evidence="3"/>
<protein>
    <recommendedName>
        <fullName evidence="3">3-hydroxyisobutyryl-CoA hydrolase</fullName>
        <ecNumber evidence="3">3.1.2.4</ecNumber>
    </recommendedName>
    <alternativeName>
        <fullName evidence="6">3-hydroxyisobutyryl-coenzyme A hydrolase</fullName>
    </alternativeName>
</protein>
<reference evidence="8 9" key="1">
    <citation type="submission" date="2016-04" db="EMBL/GenBank/DDBJ databases">
        <title>Evolutionary innovation and constraint leading to complex multicellularity in the Ascomycota.</title>
        <authorList>
            <person name="Cisse O."/>
            <person name="Nguyen A."/>
            <person name="Hewitt D.A."/>
            <person name="Jedd G."/>
            <person name="Stajich J.E."/>
        </authorList>
    </citation>
    <scope>NUCLEOTIDE SEQUENCE [LARGE SCALE GENOMIC DNA]</scope>
    <source>
        <strain evidence="8 9">DAH-3</strain>
    </source>
</reference>
<accession>A0A1U7LHV1</accession>
<dbReference type="CDD" id="cd06558">
    <property type="entry name" value="crotonase-like"/>
    <property type="match status" value="1"/>
</dbReference>
<evidence type="ECO:0000256" key="1">
    <source>
        <dbReference type="ARBA" id="ARBA00001709"/>
    </source>
</evidence>
<dbReference type="AlphaFoldDB" id="A0A1U7LHV1"/>
<dbReference type="STRING" id="1198029.A0A1U7LHV1"/>
<dbReference type="EMBL" id="LXFE01003700">
    <property type="protein sequence ID" value="OLL22224.1"/>
    <property type="molecule type" value="Genomic_DNA"/>
</dbReference>
<keyword evidence="9" id="KW-1185">Reference proteome</keyword>